<accession>A0ABR5Y637</accession>
<name>A0ABR5Y637_9PROT</name>
<gene>
    <name evidence="1" type="ORF">AUP40_10275</name>
</gene>
<evidence type="ECO:0008006" key="3">
    <source>
        <dbReference type="Google" id="ProtNLM"/>
    </source>
</evidence>
<organism evidence="1 2">
    <name type="scientific">Thalassospira xiamenensis</name>
    <dbReference type="NCBI Taxonomy" id="220697"/>
    <lineage>
        <taxon>Bacteria</taxon>
        <taxon>Pseudomonadati</taxon>
        <taxon>Pseudomonadota</taxon>
        <taxon>Alphaproteobacteria</taxon>
        <taxon>Rhodospirillales</taxon>
        <taxon>Thalassospiraceae</taxon>
        <taxon>Thalassospira</taxon>
    </lineage>
</organism>
<sequence length="390" mass="42258">MTGISSGGATIAEIEVPIWTTWPDQTQALKPIFSKSGASELLFELSQETAMRRPKQFKHLKKAEVKAKADTAAAPEIVYTLETERFNRTWVISANTPQIVPFGQGIYSILGKANIDNYANDFPASYSPGAKAILDFDARAIETKPVYYALKSKGTSIMPYWQGTSSSATTNTTNPVPETWKTCVIIDAENTATTGMRVATANEQNGAYAAPGLQCASYLYAPIGMVFVQSLTALEAAAFEGQPDIKAGDFGALMAMHVNSKETDSWTWQTFYWQGDPSFETNSPGSLEGQPSSLGAPWSSYAMCTAYDQSYDRGATMNLCYNPYLETSPGIPDGIQSNCVSCHGSANVAAQGTENPPSYPSNYDKLIDFGGSEFKGVMKTDFSWTIADQQ</sequence>
<evidence type="ECO:0000313" key="2">
    <source>
        <dbReference type="Proteomes" id="UP000076167"/>
    </source>
</evidence>
<comment type="caution">
    <text evidence="1">The sequence shown here is derived from an EMBL/GenBank/DDBJ whole genome shotgun (WGS) entry which is preliminary data.</text>
</comment>
<proteinExistence type="predicted"/>
<evidence type="ECO:0000313" key="1">
    <source>
        <dbReference type="EMBL" id="KZD06653.1"/>
    </source>
</evidence>
<reference evidence="1 2" key="1">
    <citation type="submission" date="2015-12" db="EMBL/GenBank/DDBJ databases">
        <title>Genome sequence of Thalassospira xiamenensis MCCC 1A03005.</title>
        <authorList>
            <person name="Lu L."/>
            <person name="Lai Q."/>
            <person name="Shao Z."/>
            <person name="Qian P."/>
        </authorList>
    </citation>
    <scope>NUCLEOTIDE SEQUENCE [LARGE SCALE GENOMIC DNA]</scope>
    <source>
        <strain evidence="1 2">MCCC 1A03005</strain>
    </source>
</reference>
<protein>
    <recommendedName>
        <fullName evidence="3">Cytochrome c domain-containing protein</fullName>
    </recommendedName>
</protein>
<dbReference type="Proteomes" id="UP000076167">
    <property type="component" value="Unassembled WGS sequence"/>
</dbReference>
<dbReference type="EMBL" id="LPXL01000004">
    <property type="protein sequence ID" value="KZD06653.1"/>
    <property type="molecule type" value="Genomic_DNA"/>
</dbReference>
<keyword evidence="2" id="KW-1185">Reference proteome</keyword>